<evidence type="ECO:0000256" key="1">
    <source>
        <dbReference type="ARBA" id="ARBA00049360"/>
    </source>
</evidence>
<sequence>MEKPLILDFGTVSFRVGRAGDKNPSFFVPPVIGKPLMKDSKGDLCEFTGGSGQNPLEYTIFPLNPRDKHDNVVPISAITYRQDGFEVNQSLLERLLDGCLGVKGMDESLQETPVIVSEPSLHNPNFRQVFSELLFETFKVENVFLCKRSALSCYASACTSGVVVDVGGSCSNIAPVLEGYTLQDYVKEEPTGGNLMDRIFYSYLSSTGITVRPSYEYSKPPKTENSTNGVGNSTDADTTVVKGFTGKKPVKREDSKVVIRKLPFVHDDYYHWSALYATSVLKETCIVLNQEININTSGRDAYCYALPDGNYLDVENSKQLCGIYCSTLFSKPEYLHHTHNRTKITNLVSVDMDSVYSRKGLSRLLTECYGDLLNSEVSRVVLDQLVVTGGCTRHPAVVPILERDVEEYVRKKKLEGGLRIVAVGGNEQQFSSYIGASILSSLGAFTSFCVNLADVQELGLQRALQRRCP</sequence>
<dbReference type="AlphaFoldDB" id="Q4N708"/>
<dbReference type="InterPro" id="IPR043129">
    <property type="entry name" value="ATPase_NBD"/>
</dbReference>
<dbReference type="VEuPathDB" id="PiroplasmaDB:TpMuguga_01g01012"/>
<dbReference type="InParanoid" id="Q4N708"/>
<evidence type="ECO:0000313" key="3">
    <source>
        <dbReference type="EMBL" id="EAN34250.1"/>
    </source>
</evidence>
<dbReference type="Gene3D" id="3.30.420.40">
    <property type="match status" value="4"/>
</dbReference>
<dbReference type="GeneID" id="3502813"/>
<dbReference type="InterPro" id="IPR004000">
    <property type="entry name" value="Actin"/>
</dbReference>
<dbReference type="Proteomes" id="UP000001949">
    <property type="component" value="Unassembled WGS sequence"/>
</dbReference>
<dbReference type="Gene3D" id="3.90.640.10">
    <property type="entry name" value="Actin, Chain A, domain 4"/>
    <property type="match status" value="2"/>
</dbReference>
<dbReference type="Pfam" id="PF00022">
    <property type="entry name" value="Actin"/>
    <property type="match status" value="1"/>
</dbReference>
<organism evidence="3 4">
    <name type="scientific">Theileria parva</name>
    <name type="common">East coast fever infection agent</name>
    <dbReference type="NCBI Taxonomy" id="5875"/>
    <lineage>
        <taxon>Eukaryota</taxon>
        <taxon>Sar</taxon>
        <taxon>Alveolata</taxon>
        <taxon>Apicomplexa</taxon>
        <taxon>Aconoidasida</taxon>
        <taxon>Piroplasmida</taxon>
        <taxon>Theileriidae</taxon>
        <taxon>Theileria</taxon>
    </lineage>
</organism>
<evidence type="ECO:0008006" key="5">
    <source>
        <dbReference type="Google" id="ProtNLM"/>
    </source>
</evidence>
<dbReference type="STRING" id="5875.Q4N708"/>
<dbReference type="EMBL" id="AAGK01000001">
    <property type="protein sequence ID" value="EAN34250.1"/>
    <property type="molecule type" value="Genomic_DNA"/>
</dbReference>
<comment type="similarity">
    <text evidence="2">Belongs to the actin family.</text>
</comment>
<dbReference type="SMART" id="SM00268">
    <property type="entry name" value="ACTIN"/>
    <property type="match status" value="1"/>
</dbReference>
<accession>Q4N708</accession>
<dbReference type="PANTHER" id="PTHR11937">
    <property type="entry name" value="ACTIN"/>
    <property type="match status" value="1"/>
</dbReference>
<dbReference type="KEGG" id="tpv:TP01_1012"/>
<gene>
    <name evidence="3" type="ordered locus">TP01_1012</name>
</gene>
<protein>
    <recommendedName>
        <fullName evidence="5">Actin</fullName>
    </recommendedName>
</protein>
<dbReference type="SUPFAM" id="SSF53067">
    <property type="entry name" value="Actin-like ATPase domain"/>
    <property type="match status" value="2"/>
</dbReference>
<evidence type="ECO:0000256" key="2">
    <source>
        <dbReference type="RuleBase" id="RU000487"/>
    </source>
</evidence>
<dbReference type="eggNOG" id="KOG0679">
    <property type="taxonomic scope" value="Eukaryota"/>
</dbReference>
<reference evidence="3 4" key="1">
    <citation type="journal article" date="2005" name="Science">
        <title>Genome sequence of Theileria parva, a bovine pathogen that transforms lymphocytes.</title>
        <authorList>
            <person name="Gardner M.J."/>
            <person name="Bishop R."/>
            <person name="Shah T."/>
            <person name="de Villiers E.P."/>
            <person name="Carlton J.M."/>
            <person name="Hall N."/>
            <person name="Ren Q."/>
            <person name="Paulsen I.T."/>
            <person name="Pain A."/>
            <person name="Berriman M."/>
            <person name="Wilson R.J.M."/>
            <person name="Sato S."/>
            <person name="Ralph S.A."/>
            <person name="Mann D.J."/>
            <person name="Xiong Z."/>
            <person name="Shallom S.J."/>
            <person name="Weidman J."/>
            <person name="Jiang L."/>
            <person name="Lynn J."/>
            <person name="Weaver B."/>
            <person name="Shoaibi A."/>
            <person name="Domingo A.R."/>
            <person name="Wasawo D."/>
            <person name="Crabtree J."/>
            <person name="Wortman J.R."/>
            <person name="Haas B."/>
            <person name="Angiuoli S.V."/>
            <person name="Creasy T.H."/>
            <person name="Lu C."/>
            <person name="Suh B."/>
            <person name="Silva J.C."/>
            <person name="Utterback T.R."/>
            <person name="Feldblyum T.V."/>
            <person name="Pertea M."/>
            <person name="Allen J."/>
            <person name="Nierman W.C."/>
            <person name="Taracha E.L.N."/>
            <person name="Salzberg S.L."/>
            <person name="White O.R."/>
            <person name="Fitzhugh H.A."/>
            <person name="Morzaria S."/>
            <person name="Venter J.C."/>
            <person name="Fraser C.M."/>
            <person name="Nene V."/>
        </authorList>
    </citation>
    <scope>NUCLEOTIDE SEQUENCE [LARGE SCALE GENOMIC DNA]</scope>
    <source>
        <strain evidence="3 4">Muguga</strain>
    </source>
</reference>
<keyword evidence="4" id="KW-1185">Reference proteome</keyword>
<dbReference type="OMA" id="MFHNFVG"/>
<proteinExistence type="inferred from homology"/>
<name>Q4N708_THEPA</name>
<comment type="caution">
    <text evidence="3">The sequence shown here is derived from an EMBL/GenBank/DDBJ whole genome shotgun (WGS) entry which is preliminary data.</text>
</comment>
<evidence type="ECO:0000313" key="4">
    <source>
        <dbReference type="Proteomes" id="UP000001949"/>
    </source>
</evidence>
<comment type="catalytic activity">
    <reaction evidence="1">
        <text>ATP + H2O = ADP + phosphate + H(+)</text>
        <dbReference type="Rhea" id="RHEA:13065"/>
        <dbReference type="ChEBI" id="CHEBI:15377"/>
        <dbReference type="ChEBI" id="CHEBI:15378"/>
        <dbReference type="ChEBI" id="CHEBI:30616"/>
        <dbReference type="ChEBI" id="CHEBI:43474"/>
        <dbReference type="ChEBI" id="CHEBI:456216"/>
    </reaction>
</comment>